<keyword evidence="2" id="KW-0663">Pyridoxal phosphate</keyword>
<comment type="caution">
    <text evidence="4">The sequence shown here is derived from an EMBL/GenBank/DDBJ whole genome shotgun (WGS) entry which is preliminary data.</text>
</comment>
<dbReference type="InterPro" id="IPR015421">
    <property type="entry name" value="PyrdxlP-dep_Trfase_major"/>
</dbReference>
<dbReference type="CDD" id="cd00609">
    <property type="entry name" value="AAT_like"/>
    <property type="match status" value="1"/>
</dbReference>
<evidence type="ECO:0000313" key="5">
    <source>
        <dbReference type="Proteomes" id="UP001404104"/>
    </source>
</evidence>
<dbReference type="InterPro" id="IPR015422">
    <property type="entry name" value="PyrdxlP-dep_Trfase_small"/>
</dbReference>
<dbReference type="SUPFAM" id="SSF53383">
    <property type="entry name" value="PLP-dependent transferases"/>
    <property type="match status" value="1"/>
</dbReference>
<evidence type="ECO:0000256" key="2">
    <source>
        <dbReference type="ARBA" id="ARBA00022898"/>
    </source>
</evidence>
<dbReference type="Pfam" id="PF00155">
    <property type="entry name" value="Aminotran_1_2"/>
    <property type="match status" value="1"/>
</dbReference>
<comment type="cofactor">
    <cofactor evidence="1">
        <name>pyridoxal 5'-phosphate</name>
        <dbReference type="ChEBI" id="CHEBI:597326"/>
    </cofactor>
</comment>
<keyword evidence="4" id="KW-0808">Transferase</keyword>
<protein>
    <submittedName>
        <fullName evidence="4">Aminotransferase class I/II-fold pyridoxal phosphate-dependent enzyme</fullName>
    </submittedName>
</protein>
<dbReference type="Gene3D" id="3.90.1150.10">
    <property type="entry name" value="Aspartate Aminotransferase, domain 1"/>
    <property type="match status" value="1"/>
</dbReference>
<dbReference type="PANTHER" id="PTHR42885">
    <property type="entry name" value="HISTIDINOL-PHOSPHATE AMINOTRANSFERASE-RELATED"/>
    <property type="match status" value="1"/>
</dbReference>
<accession>A0ABU9XRZ7</accession>
<dbReference type="EMBL" id="JBDIMF010000003">
    <property type="protein sequence ID" value="MEN2786594.1"/>
    <property type="molecule type" value="Genomic_DNA"/>
</dbReference>
<dbReference type="Proteomes" id="UP001404104">
    <property type="component" value="Unassembled WGS sequence"/>
</dbReference>
<keyword evidence="5" id="KW-1185">Reference proteome</keyword>
<dbReference type="InterPro" id="IPR004839">
    <property type="entry name" value="Aminotransferase_I/II_large"/>
</dbReference>
<dbReference type="Gene3D" id="3.40.640.10">
    <property type="entry name" value="Type I PLP-dependent aspartate aminotransferase-like (Major domain)"/>
    <property type="match status" value="1"/>
</dbReference>
<dbReference type="RefSeq" id="WP_345864398.1">
    <property type="nucleotide sequence ID" value="NZ_JBDIMF010000003.1"/>
</dbReference>
<name>A0ABU9XRZ7_9SPHN</name>
<organism evidence="4 5">
    <name type="scientific">Sphingomonas qilianensis</name>
    <dbReference type="NCBI Taxonomy" id="1736690"/>
    <lineage>
        <taxon>Bacteria</taxon>
        <taxon>Pseudomonadati</taxon>
        <taxon>Pseudomonadota</taxon>
        <taxon>Alphaproteobacteria</taxon>
        <taxon>Sphingomonadales</taxon>
        <taxon>Sphingomonadaceae</taxon>
        <taxon>Sphingomonas</taxon>
    </lineage>
</organism>
<keyword evidence="4" id="KW-0032">Aminotransferase</keyword>
<feature type="domain" description="Aminotransferase class I/classII large" evidence="3">
    <location>
        <begin position="187"/>
        <end position="362"/>
    </location>
</feature>
<gene>
    <name evidence="4" type="ORF">ABC969_09215</name>
</gene>
<evidence type="ECO:0000313" key="4">
    <source>
        <dbReference type="EMBL" id="MEN2786594.1"/>
    </source>
</evidence>
<dbReference type="GO" id="GO:0008483">
    <property type="term" value="F:transaminase activity"/>
    <property type="evidence" value="ECO:0007669"/>
    <property type="project" value="UniProtKB-KW"/>
</dbReference>
<evidence type="ECO:0000256" key="1">
    <source>
        <dbReference type="ARBA" id="ARBA00001933"/>
    </source>
</evidence>
<dbReference type="PANTHER" id="PTHR42885:SF1">
    <property type="entry name" value="THREONINE-PHOSPHATE DECARBOXYLASE"/>
    <property type="match status" value="1"/>
</dbReference>
<reference evidence="4 5" key="1">
    <citation type="submission" date="2024-05" db="EMBL/GenBank/DDBJ databases">
        <authorList>
            <person name="Liu Q."/>
            <person name="Xin Y.-H."/>
        </authorList>
    </citation>
    <scope>NUCLEOTIDE SEQUENCE [LARGE SCALE GENOMIC DNA]</scope>
    <source>
        <strain evidence="4 5">CGMCC 1.15349</strain>
    </source>
</reference>
<sequence length="381" mass="39490">MDDALATFCTHGGRVADARAVFGEGDRHGGDWIDLSTGIAPWAWPVGDLDMGWARLPEPGEIAALEAAAGQAFGVSGAEVVAVPGTDLALRLLALVLKAQRPAVAVPGYGGHRAAWPDAVGISLLPLSGEGGLPPPTPSPRTWSVVHRAANSQALDRAGRWTPDQVRGDDVGKGSALSAGGDGATYDLLVLASPANPDGRVTDPATLCALSVDTTVIVDEAYADPAPGLAPHASDRLIVLRSFGKFYGLPGVRLGFVVAGDGVAARLRALLGDWPVSSAAVAIGTAAYRHTAWRQTQHARIGTAGALLDDLLRDAGLPILGRAPLFRLIGCARAGALFTHLARHAILTRPFADQPDRLRLGLPRGAAALHRLATALKDFAR</sequence>
<proteinExistence type="predicted"/>
<evidence type="ECO:0000259" key="3">
    <source>
        <dbReference type="Pfam" id="PF00155"/>
    </source>
</evidence>
<dbReference type="InterPro" id="IPR015424">
    <property type="entry name" value="PyrdxlP-dep_Trfase"/>
</dbReference>